<sequence length="464" mass="52242">MAYHLIKEDGEEERKSGDIESALHKINNNNNNNSSFAAPLNVAGCVNSTSSARLVSLDVFRGLTVVLMIIVDDAGGVLPSINHSPWNGLTLADFVMPFFLFMVGVSLGLVYKNMSCRASASRKAIFRAAKLLVLGLFLQGGYFHGINNLTYGVNMEHIRWMGILQRIGAAYYVAAMCEIWLRNDEKVRSGPSLIKKYQWHWIMVFLLTFIYLVLSYAIYVPDWDYRIPNDLSSEAKIYTVKCGVRGDTGPACNAAGMIDRMILGVKHLYRKPIYARTKQCSNNSPDYGPLPPNAPSWCQAPFDPEGCLSTLMAIITCLIGLQYGHIIAHFKDHKRRLLLWLVPSSSLIVVGWLCDIFGMHINKALYSFSYMCVTTGVAGILLAAIYLVVDVYGYRRLTVVLQRMGMHALLIYILVACNILPLVLQGFYWKNPSNNITNFDWNRKTDALRKAEDFDLIRQVFFML</sequence>
<comment type="caution">
    <text evidence="3">The sequence shown here is derived from an EMBL/GenBank/DDBJ whole genome shotgun (WGS) entry which is preliminary data.</text>
</comment>
<dbReference type="Proteomes" id="UP001632038">
    <property type="component" value="Unassembled WGS sequence"/>
</dbReference>
<feature type="transmembrane region" description="Helical" evidence="1">
    <location>
        <begin position="367"/>
        <end position="389"/>
    </location>
</feature>
<feature type="transmembrane region" description="Helical" evidence="1">
    <location>
        <begin position="94"/>
        <end position="112"/>
    </location>
</feature>
<name>A0ABD3ENB1_9LAMI</name>
<evidence type="ECO:0000313" key="4">
    <source>
        <dbReference type="Proteomes" id="UP001632038"/>
    </source>
</evidence>
<keyword evidence="1" id="KW-1133">Transmembrane helix</keyword>
<feature type="transmembrane region" description="Helical" evidence="1">
    <location>
        <begin position="163"/>
        <end position="181"/>
    </location>
</feature>
<feature type="transmembrane region" description="Helical" evidence="1">
    <location>
        <begin position="124"/>
        <end position="143"/>
    </location>
</feature>
<evidence type="ECO:0000313" key="3">
    <source>
        <dbReference type="EMBL" id="KAL3655898.1"/>
    </source>
</evidence>
<evidence type="ECO:0000259" key="2">
    <source>
        <dbReference type="Pfam" id="PF07786"/>
    </source>
</evidence>
<feature type="transmembrane region" description="Helical" evidence="1">
    <location>
        <begin position="337"/>
        <end position="361"/>
    </location>
</feature>
<dbReference type="AlphaFoldDB" id="A0ABD3ENB1"/>
<accession>A0ABD3ENB1</accession>
<feature type="transmembrane region" description="Helical" evidence="1">
    <location>
        <begin position="201"/>
        <end position="219"/>
    </location>
</feature>
<gene>
    <name evidence="3" type="ORF">CASFOL_000294</name>
</gene>
<proteinExistence type="predicted"/>
<keyword evidence="4" id="KW-1185">Reference proteome</keyword>
<keyword evidence="1" id="KW-0472">Membrane</keyword>
<feature type="transmembrane region" description="Helical" evidence="1">
    <location>
        <begin position="311"/>
        <end position="330"/>
    </location>
</feature>
<evidence type="ECO:0000256" key="1">
    <source>
        <dbReference type="SAM" id="Phobius"/>
    </source>
</evidence>
<feature type="transmembrane region" description="Helical" evidence="1">
    <location>
        <begin position="409"/>
        <end position="429"/>
    </location>
</feature>
<dbReference type="PANTHER" id="PTHR31061">
    <property type="entry name" value="LD22376P"/>
    <property type="match status" value="1"/>
</dbReference>
<protein>
    <recommendedName>
        <fullName evidence="2">Heparan-alpha-glucosaminide N-acetyltransferase catalytic domain-containing protein</fullName>
    </recommendedName>
</protein>
<reference evidence="4" key="1">
    <citation type="journal article" date="2024" name="IScience">
        <title>Strigolactones Initiate the Formation of Haustorium-like Structures in Castilleja.</title>
        <authorList>
            <person name="Buerger M."/>
            <person name="Peterson D."/>
            <person name="Chory J."/>
        </authorList>
    </citation>
    <scope>NUCLEOTIDE SEQUENCE [LARGE SCALE GENOMIC DNA]</scope>
</reference>
<organism evidence="3 4">
    <name type="scientific">Castilleja foliolosa</name>
    <dbReference type="NCBI Taxonomy" id="1961234"/>
    <lineage>
        <taxon>Eukaryota</taxon>
        <taxon>Viridiplantae</taxon>
        <taxon>Streptophyta</taxon>
        <taxon>Embryophyta</taxon>
        <taxon>Tracheophyta</taxon>
        <taxon>Spermatophyta</taxon>
        <taxon>Magnoliopsida</taxon>
        <taxon>eudicotyledons</taxon>
        <taxon>Gunneridae</taxon>
        <taxon>Pentapetalae</taxon>
        <taxon>asterids</taxon>
        <taxon>lamiids</taxon>
        <taxon>Lamiales</taxon>
        <taxon>Orobanchaceae</taxon>
        <taxon>Pedicularideae</taxon>
        <taxon>Castillejinae</taxon>
        <taxon>Castilleja</taxon>
    </lineage>
</organism>
<dbReference type="Pfam" id="PF07786">
    <property type="entry name" value="HGSNAT_cat"/>
    <property type="match status" value="1"/>
</dbReference>
<dbReference type="InterPro" id="IPR012429">
    <property type="entry name" value="HGSNAT_cat"/>
</dbReference>
<feature type="domain" description="Heparan-alpha-glucosaminide N-acetyltransferase catalytic" evidence="2">
    <location>
        <begin position="53"/>
        <end position="175"/>
    </location>
</feature>
<dbReference type="EMBL" id="JAVIJP010000001">
    <property type="protein sequence ID" value="KAL3655898.1"/>
    <property type="molecule type" value="Genomic_DNA"/>
</dbReference>
<keyword evidence="1" id="KW-0812">Transmembrane</keyword>
<dbReference type="PANTHER" id="PTHR31061:SF24">
    <property type="entry name" value="LD22376P"/>
    <property type="match status" value="1"/>
</dbReference>